<keyword evidence="3" id="KW-1185">Reference proteome</keyword>
<reference evidence="2 3" key="1">
    <citation type="journal article" date="2021" name="Elife">
        <title>Chloroplast acquisition without the gene transfer in kleptoplastic sea slugs, Plakobranchus ocellatus.</title>
        <authorList>
            <person name="Maeda T."/>
            <person name="Takahashi S."/>
            <person name="Yoshida T."/>
            <person name="Shimamura S."/>
            <person name="Takaki Y."/>
            <person name="Nagai Y."/>
            <person name="Toyoda A."/>
            <person name="Suzuki Y."/>
            <person name="Arimoto A."/>
            <person name="Ishii H."/>
            <person name="Satoh N."/>
            <person name="Nishiyama T."/>
            <person name="Hasebe M."/>
            <person name="Maruyama T."/>
            <person name="Minagawa J."/>
            <person name="Obokata J."/>
            <person name="Shigenobu S."/>
        </authorList>
    </citation>
    <scope>NUCLEOTIDE SEQUENCE [LARGE SCALE GENOMIC DNA]</scope>
</reference>
<dbReference type="AlphaFoldDB" id="A0AAV4ARQ9"/>
<gene>
    <name evidence="2" type="ORF">PoB_003748000</name>
</gene>
<protein>
    <submittedName>
        <fullName evidence="2">Uncharacterized protein</fullName>
    </submittedName>
</protein>
<comment type="caution">
    <text evidence="2">The sequence shown here is derived from an EMBL/GenBank/DDBJ whole genome shotgun (WGS) entry which is preliminary data.</text>
</comment>
<name>A0AAV4ARQ9_9GAST</name>
<organism evidence="2 3">
    <name type="scientific">Plakobranchus ocellatus</name>
    <dbReference type="NCBI Taxonomy" id="259542"/>
    <lineage>
        <taxon>Eukaryota</taxon>
        <taxon>Metazoa</taxon>
        <taxon>Spiralia</taxon>
        <taxon>Lophotrochozoa</taxon>
        <taxon>Mollusca</taxon>
        <taxon>Gastropoda</taxon>
        <taxon>Heterobranchia</taxon>
        <taxon>Euthyneura</taxon>
        <taxon>Panpulmonata</taxon>
        <taxon>Sacoglossa</taxon>
        <taxon>Placobranchoidea</taxon>
        <taxon>Plakobranchidae</taxon>
        <taxon>Plakobranchus</taxon>
    </lineage>
</organism>
<evidence type="ECO:0000256" key="1">
    <source>
        <dbReference type="SAM" id="MobiDB-lite"/>
    </source>
</evidence>
<sequence length="121" mass="13298">MLSFSKTKLLTLKKLTQTHGGSVGRAVGDQVRGPSFESQSGPSQLFIAPLCPPSTKWDNSKDKWHGVTTPVELLNNNRSRRLESNFGLINLLSSSSVQTSVCWKLERRRAEITGGSDVIVE</sequence>
<dbReference type="EMBL" id="BLXT01004214">
    <property type="protein sequence ID" value="GFO10975.1"/>
    <property type="molecule type" value="Genomic_DNA"/>
</dbReference>
<evidence type="ECO:0000313" key="3">
    <source>
        <dbReference type="Proteomes" id="UP000735302"/>
    </source>
</evidence>
<dbReference type="Proteomes" id="UP000735302">
    <property type="component" value="Unassembled WGS sequence"/>
</dbReference>
<proteinExistence type="predicted"/>
<accession>A0AAV4ARQ9</accession>
<feature type="region of interest" description="Disordered" evidence="1">
    <location>
        <begin position="20"/>
        <end position="44"/>
    </location>
</feature>
<evidence type="ECO:0000313" key="2">
    <source>
        <dbReference type="EMBL" id="GFO10975.1"/>
    </source>
</evidence>